<dbReference type="SUPFAM" id="SSF53098">
    <property type="entry name" value="Ribonuclease H-like"/>
    <property type="match status" value="1"/>
</dbReference>
<dbReference type="InterPro" id="IPR050900">
    <property type="entry name" value="Transposase_IS3/IS150/IS904"/>
</dbReference>
<accession>A0A3A1Y844</accession>
<dbReference type="RefSeq" id="WP_119525297.1">
    <property type="nucleotide sequence ID" value="NZ_NRHC01000062.1"/>
</dbReference>
<comment type="caution">
    <text evidence="2">The sequence shown here is derived from an EMBL/GenBank/DDBJ whole genome shotgun (WGS) entry which is preliminary data.</text>
</comment>
<dbReference type="NCBIfam" id="NF033516">
    <property type="entry name" value="transpos_IS3"/>
    <property type="match status" value="1"/>
</dbReference>
<dbReference type="InterPro" id="IPR036397">
    <property type="entry name" value="RNaseH_sf"/>
</dbReference>
<evidence type="ECO:0000259" key="1">
    <source>
        <dbReference type="PROSITE" id="PS50994"/>
    </source>
</evidence>
<sequence>TAPGYDQHKELLESTLFGMEKSNESYQIMELANKLLYRMDVDKTFNEVDVWTKCQIIKKISQFKTVKFTITKLCKALKFNRATYYNNVDKPQSSVERRELFLKEAIIVLRTKEIDVSENVKDLEDEILQCPKFLPYLNYGARRLTCLINKMIEEKYETDAEIRELFPRKKVNHKVVEKVIRKYKLYAYKFIRDQRKAKNRVAHASVGDNLMGRDFQCSLPYEKIGTDTVTFTVRDSQSPNGKRKVYACIVLDFYSRKIIGYCMSKNPDTDSAIMALDMAMKNKPENASEVIMLQHDKGTQFTSQEYKLALEKYGIKESISGTGACYDNAPTESRFSCMRVDCEPKGGFLSVDHCIQAVVTYIDFHNNQRITIYPDTKKGLTPQEKISQAC</sequence>
<proteinExistence type="predicted"/>
<dbReference type="Gene3D" id="3.30.420.10">
    <property type="entry name" value="Ribonuclease H-like superfamily/Ribonuclease H"/>
    <property type="match status" value="1"/>
</dbReference>
<evidence type="ECO:0000313" key="3">
    <source>
        <dbReference type="Proteomes" id="UP000265691"/>
    </source>
</evidence>
<dbReference type="AlphaFoldDB" id="A0A3A1Y844"/>
<dbReference type="InterPro" id="IPR048020">
    <property type="entry name" value="Transpos_IS3"/>
</dbReference>
<gene>
    <name evidence="2" type="ORF">CKF54_05165</name>
</gene>
<dbReference type="GO" id="GO:0015074">
    <property type="term" value="P:DNA integration"/>
    <property type="evidence" value="ECO:0007669"/>
    <property type="project" value="InterPro"/>
</dbReference>
<dbReference type="PROSITE" id="PS50994">
    <property type="entry name" value="INTEGRASE"/>
    <property type="match status" value="1"/>
</dbReference>
<evidence type="ECO:0000313" key="2">
    <source>
        <dbReference type="EMBL" id="RIY32284.1"/>
    </source>
</evidence>
<dbReference type="Proteomes" id="UP000265691">
    <property type="component" value="Unassembled WGS sequence"/>
</dbReference>
<dbReference type="InterPro" id="IPR012337">
    <property type="entry name" value="RNaseH-like_sf"/>
</dbReference>
<dbReference type="PANTHER" id="PTHR46889:SF4">
    <property type="entry name" value="TRANSPOSASE INSO FOR INSERTION SEQUENCE ELEMENT IS911B-RELATED"/>
    <property type="match status" value="1"/>
</dbReference>
<feature type="domain" description="Integrase catalytic" evidence="1">
    <location>
        <begin position="216"/>
        <end position="390"/>
    </location>
</feature>
<feature type="non-terminal residue" evidence="2">
    <location>
        <position position="1"/>
    </location>
</feature>
<dbReference type="Pfam" id="PF00665">
    <property type="entry name" value="rve"/>
    <property type="match status" value="1"/>
</dbReference>
<organism evidence="2 3">
    <name type="scientific">Psittacicella hinzii</name>
    <dbReference type="NCBI Taxonomy" id="2028575"/>
    <lineage>
        <taxon>Bacteria</taxon>
        <taxon>Pseudomonadati</taxon>
        <taxon>Pseudomonadota</taxon>
        <taxon>Gammaproteobacteria</taxon>
        <taxon>Pasteurellales</taxon>
        <taxon>Psittacicellaceae</taxon>
        <taxon>Psittacicella</taxon>
    </lineage>
</organism>
<dbReference type="EMBL" id="NRHC01000062">
    <property type="protein sequence ID" value="RIY32284.1"/>
    <property type="molecule type" value="Genomic_DNA"/>
</dbReference>
<keyword evidence="3" id="KW-1185">Reference proteome</keyword>
<dbReference type="GO" id="GO:0003676">
    <property type="term" value="F:nucleic acid binding"/>
    <property type="evidence" value="ECO:0007669"/>
    <property type="project" value="InterPro"/>
</dbReference>
<protein>
    <recommendedName>
        <fullName evidence="1">Integrase catalytic domain-containing protein</fullName>
    </recommendedName>
</protein>
<reference evidence="2 3" key="1">
    <citation type="submission" date="2017-08" db="EMBL/GenBank/DDBJ databases">
        <title>Reclassification of Bisgaard taxon 37 and 44.</title>
        <authorList>
            <person name="Christensen H."/>
        </authorList>
    </citation>
    <scope>NUCLEOTIDE SEQUENCE [LARGE SCALE GENOMIC DNA]</scope>
    <source>
        <strain evidence="2 3">B96_3</strain>
    </source>
</reference>
<name>A0A3A1Y844_9GAMM</name>
<dbReference type="InterPro" id="IPR001584">
    <property type="entry name" value="Integrase_cat-core"/>
</dbReference>
<dbReference type="PANTHER" id="PTHR46889">
    <property type="entry name" value="TRANSPOSASE INSF FOR INSERTION SEQUENCE IS3B-RELATED"/>
    <property type="match status" value="1"/>
</dbReference>